<dbReference type="RefSeq" id="WP_289959565.1">
    <property type="nucleotide sequence ID" value="NZ_JAUEMJ010000010.1"/>
</dbReference>
<keyword evidence="9" id="KW-1185">Reference proteome</keyword>
<dbReference type="InterPro" id="IPR036852">
    <property type="entry name" value="Peptidase_S8/S53_dom_sf"/>
</dbReference>
<feature type="active site" description="Charge relay system" evidence="5">
    <location>
        <position position="288"/>
    </location>
</feature>
<comment type="caution">
    <text evidence="8">The sequence shown here is derived from an EMBL/GenBank/DDBJ whole genome shotgun (WGS) entry which is preliminary data.</text>
</comment>
<keyword evidence="6" id="KW-1133">Transmembrane helix</keyword>
<evidence type="ECO:0000256" key="4">
    <source>
        <dbReference type="ARBA" id="ARBA00022825"/>
    </source>
</evidence>
<evidence type="ECO:0000256" key="1">
    <source>
        <dbReference type="ARBA" id="ARBA00011073"/>
    </source>
</evidence>
<gene>
    <name evidence="8" type="ORF">QWI33_24980</name>
</gene>
<evidence type="ECO:0000313" key="9">
    <source>
        <dbReference type="Proteomes" id="UP001171902"/>
    </source>
</evidence>
<accession>A0ABT7YWJ6</accession>
<dbReference type="Proteomes" id="UP001171902">
    <property type="component" value="Unassembled WGS sequence"/>
</dbReference>
<dbReference type="EMBL" id="JAUEMJ010000010">
    <property type="protein sequence ID" value="MDN3243000.1"/>
    <property type="molecule type" value="Genomic_DNA"/>
</dbReference>
<evidence type="ECO:0000259" key="7">
    <source>
        <dbReference type="Pfam" id="PF00082"/>
    </source>
</evidence>
<sequence length="442" mass="46506">MATAGMVLLTTAPAQAQAWGLPPAPENERGECVPIAEGGKPLNKEQWAKNFIGLEQAQQYNRGTFETGAKKGQPVTIAVIDSGVAAEREEDVFTGRLLDGYDWFDGNAKGQCDSSGHGTAVAAIAAGNPMGNPGDPDFIGVAPEANILPIRVFTGGKDEGGDANKSKAVGLAIIDAVDHGADVINISSVMLESDWLADGVTYAMEHDVVIVAASGNATSHMDDDSIDADKKTFYPANYPEVIAVGAHNPYGNWYEGTNFGNNLDLLAPGVDVPFPHASGEWFVDQGTSYAAPFVAGAAALLKGQYGAEATPAWIQQRLQETAIHPPNEFNIYQGHGILNVGAALTAPVDEAAIASDTVSEAPTEEPSEIPIADEDRDSIAGLDPDYDPLRTEKAIAWASVGGSIVLVTLVLVLRKIVPKGRKRGWRPGSRKADLVPVKTVSD</sequence>
<keyword evidence="3 5" id="KW-0378">Hydrolase</keyword>
<keyword evidence="2 5" id="KW-0645">Protease</keyword>
<feature type="transmembrane region" description="Helical" evidence="6">
    <location>
        <begin position="394"/>
        <end position="413"/>
    </location>
</feature>
<dbReference type="InterPro" id="IPR015500">
    <property type="entry name" value="Peptidase_S8_subtilisin-rel"/>
</dbReference>
<proteinExistence type="inferred from homology"/>
<reference evidence="8" key="1">
    <citation type="submission" date="2023-06" db="EMBL/GenBank/DDBJ databases">
        <title>Gycomyces niveus sp.nov., a novel actinomycete isolated from soil in Shouguang.</title>
        <authorList>
            <person name="Yang X."/>
            <person name="Zhao J."/>
        </authorList>
    </citation>
    <scope>NUCLEOTIDE SEQUENCE</scope>
    <source>
        <strain evidence="8">NEAU C2</strain>
    </source>
</reference>
<keyword evidence="4 5" id="KW-0720">Serine protease</keyword>
<dbReference type="PRINTS" id="PR00723">
    <property type="entry name" value="SUBTILISIN"/>
</dbReference>
<dbReference type="PANTHER" id="PTHR43806">
    <property type="entry name" value="PEPTIDASE S8"/>
    <property type="match status" value="1"/>
</dbReference>
<dbReference type="SUPFAM" id="SSF52743">
    <property type="entry name" value="Subtilisin-like"/>
    <property type="match status" value="1"/>
</dbReference>
<evidence type="ECO:0000256" key="5">
    <source>
        <dbReference type="PROSITE-ProRule" id="PRU01240"/>
    </source>
</evidence>
<evidence type="ECO:0000256" key="2">
    <source>
        <dbReference type="ARBA" id="ARBA00022670"/>
    </source>
</evidence>
<dbReference type="Pfam" id="PF00082">
    <property type="entry name" value="Peptidase_S8"/>
    <property type="match status" value="1"/>
</dbReference>
<name>A0ABT7YWJ6_9ACTN</name>
<comment type="similarity">
    <text evidence="1 5">Belongs to the peptidase S8 family.</text>
</comment>
<dbReference type="PANTHER" id="PTHR43806:SF11">
    <property type="entry name" value="CEREVISIN-RELATED"/>
    <property type="match status" value="1"/>
</dbReference>
<feature type="domain" description="Peptidase S8/S53" evidence="7">
    <location>
        <begin position="73"/>
        <end position="336"/>
    </location>
</feature>
<protein>
    <submittedName>
        <fullName evidence="8">S8 family serine peptidase</fullName>
    </submittedName>
</protein>
<dbReference type="InterPro" id="IPR050131">
    <property type="entry name" value="Peptidase_S8_subtilisin-like"/>
</dbReference>
<evidence type="ECO:0000256" key="3">
    <source>
        <dbReference type="ARBA" id="ARBA00022801"/>
    </source>
</evidence>
<evidence type="ECO:0000313" key="8">
    <source>
        <dbReference type="EMBL" id="MDN3243000.1"/>
    </source>
</evidence>
<keyword evidence="6" id="KW-0812">Transmembrane</keyword>
<dbReference type="InterPro" id="IPR023828">
    <property type="entry name" value="Peptidase_S8_Ser-AS"/>
</dbReference>
<organism evidence="8 9">
    <name type="scientific">Glycomyces tritici</name>
    <dbReference type="NCBI Taxonomy" id="2665176"/>
    <lineage>
        <taxon>Bacteria</taxon>
        <taxon>Bacillati</taxon>
        <taxon>Actinomycetota</taxon>
        <taxon>Actinomycetes</taxon>
        <taxon>Glycomycetales</taxon>
        <taxon>Glycomycetaceae</taxon>
        <taxon>Glycomyces</taxon>
    </lineage>
</organism>
<dbReference type="Gene3D" id="3.40.50.200">
    <property type="entry name" value="Peptidase S8/S53 domain"/>
    <property type="match status" value="1"/>
</dbReference>
<evidence type="ECO:0000256" key="6">
    <source>
        <dbReference type="SAM" id="Phobius"/>
    </source>
</evidence>
<dbReference type="PROSITE" id="PS51892">
    <property type="entry name" value="SUBTILASE"/>
    <property type="match status" value="1"/>
</dbReference>
<keyword evidence="6" id="KW-0472">Membrane</keyword>
<dbReference type="PROSITE" id="PS00138">
    <property type="entry name" value="SUBTILASE_SER"/>
    <property type="match status" value="1"/>
</dbReference>
<dbReference type="InterPro" id="IPR000209">
    <property type="entry name" value="Peptidase_S8/S53_dom"/>
</dbReference>
<feature type="active site" description="Charge relay system" evidence="5">
    <location>
        <position position="81"/>
    </location>
</feature>
<feature type="active site" description="Charge relay system" evidence="5">
    <location>
        <position position="117"/>
    </location>
</feature>